<evidence type="ECO:0000313" key="3">
    <source>
        <dbReference type="EMBL" id="ACV21497.1"/>
    </source>
</evidence>
<reference evidence="3 4" key="1">
    <citation type="journal article" date="2009" name="Stand. Genomic Sci.">
        <title>Complete genome sequence of Slackia heliotrinireducens type strain (RHS 1).</title>
        <authorList>
            <person name="Pukall R."/>
            <person name="Lapidus A."/>
            <person name="Nolan M."/>
            <person name="Copeland A."/>
            <person name="Glavina Del Rio T."/>
            <person name="Lucas S."/>
            <person name="Chen F."/>
            <person name="Tice H."/>
            <person name="Cheng J.F."/>
            <person name="Chertkov O."/>
            <person name="Bruce D."/>
            <person name="Goodwin L."/>
            <person name="Kuske C."/>
            <person name="Brettin T."/>
            <person name="Detter J.C."/>
            <person name="Han C."/>
            <person name="Pitluck S."/>
            <person name="Pati A."/>
            <person name="Mavrommatis K."/>
            <person name="Ivanova N."/>
            <person name="Ovchinnikova G."/>
            <person name="Chen A."/>
            <person name="Palaniappan K."/>
            <person name="Schneider S."/>
            <person name="Rohde M."/>
            <person name="Chain P."/>
            <person name="D'haeseleer P."/>
            <person name="Goker M."/>
            <person name="Bristow J."/>
            <person name="Eisen J.A."/>
            <person name="Markowitz V."/>
            <person name="Kyrpides N.C."/>
            <person name="Klenk H.P."/>
            <person name="Hugenholtz P."/>
        </authorList>
    </citation>
    <scope>NUCLEOTIDE SEQUENCE [LARGE SCALE GENOMIC DNA]</scope>
    <source>
        <strain evidence="4">ATCC 29202 / DSM 20476 / NCTC 11029 / RHS 1</strain>
    </source>
</reference>
<comment type="similarity">
    <text evidence="1">Belongs to the sulfur carrier protein TusA family.</text>
</comment>
<dbReference type="HOGENOM" id="CLU_165255_1_2_11"/>
<evidence type="ECO:0000259" key="2">
    <source>
        <dbReference type="Pfam" id="PF01206"/>
    </source>
</evidence>
<protein>
    <submittedName>
        <fullName evidence="3">Predicted redox protein, regulator of disulfide bond formation</fullName>
    </submittedName>
</protein>
<organism evidence="3 4">
    <name type="scientific">Slackia heliotrinireducens (strain ATCC 29202 / DSM 20476 / NCTC 11029 / RHS 1)</name>
    <name type="common">Peptococcus heliotrinreducens</name>
    <dbReference type="NCBI Taxonomy" id="471855"/>
    <lineage>
        <taxon>Bacteria</taxon>
        <taxon>Bacillati</taxon>
        <taxon>Actinomycetota</taxon>
        <taxon>Coriobacteriia</taxon>
        <taxon>Eggerthellales</taxon>
        <taxon>Eggerthellaceae</taxon>
        <taxon>Slackia</taxon>
    </lineage>
</organism>
<dbReference type="STRING" id="471855.Shel_04360"/>
<sequence>MEPIKYDVSGQDCPMPLMTLKKALAEAQDGQEIEVVFTCPEATVVLPEYCENNGIEIVGFDKEKKHWKFVVRK</sequence>
<dbReference type="PANTHER" id="PTHR33279">
    <property type="entry name" value="SULFUR CARRIER PROTEIN YEDF-RELATED"/>
    <property type="match status" value="1"/>
</dbReference>
<dbReference type="PANTHER" id="PTHR33279:SF18">
    <property type="entry name" value="SULFUR CARRIER PROTEIN MJ0990-RELATED"/>
    <property type="match status" value="1"/>
</dbReference>
<accession>C7N2X6</accession>
<dbReference type="Pfam" id="PF01206">
    <property type="entry name" value="TusA"/>
    <property type="match status" value="1"/>
</dbReference>
<dbReference type="EMBL" id="CP001684">
    <property type="protein sequence ID" value="ACV21497.1"/>
    <property type="molecule type" value="Genomic_DNA"/>
</dbReference>
<evidence type="ECO:0000256" key="1">
    <source>
        <dbReference type="ARBA" id="ARBA00008984"/>
    </source>
</evidence>
<feature type="domain" description="UPF0033" evidence="2">
    <location>
        <begin position="5"/>
        <end position="73"/>
    </location>
</feature>
<name>C7N2X6_SLAHD</name>
<dbReference type="SUPFAM" id="SSF64307">
    <property type="entry name" value="SirA-like"/>
    <property type="match status" value="1"/>
</dbReference>
<keyword evidence="4" id="KW-1185">Reference proteome</keyword>
<dbReference type="AlphaFoldDB" id="C7N2X6"/>
<dbReference type="InterPro" id="IPR001455">
    <property type="entry name" value="TusA-like"/>
</dbReference>
<evidence type="ECO:0000313" key="4">
    <source>
        <dbReference type="Proteomes" id="UP000002026"/>
    </source>
</evidence>
<dbReference type="KEGG" id="shi:Shel_04360"/>
<dbReference type="Proteomes" id="UP000002026">
    <property type="component" value="Chromosome"/>
</dbReference>
<dbReference type="InterPro" id="IPR036868">
    <property type="entry name" value="TusA-like_sf"/>
</dbReference>
<dbReference type="RefSeq" id="WP_012797603.1">
    <property type="nucleotide sequence ID" value="NC_013165.1"/>
</dbReference>
<proteinExistence type="inferred from homology"/>
<dbReference type="eggNOG" id="COG0425">
    <property type="taxonomic scope" value="Bacteria"/>
</dbReference>
<dbReference type="CDD" id="cd00291">
    <property type="entry name" value="SirA_YedF_YeeD"/>
    <property type="match status" value="1"/>
</dbReference>
<gene>
    <name evidence="3" type="ordered locus">Shel_04360</name>
</gene>
<dbReference type="Gene3D" id="3.30.110.40">
    <property type="entry name" value="TusA-like domain"/>
    <property type="match status" value="1"/>
</dbReference>